<protein>
    <submittedName>
        <fullName evidence="2">Uncharacterized protein</fullName>
    </submittedName>
</protein>
<evidence type="ECO:0000256" key="1">
    <source>
        <dbReference type="SAM" id="MobiDB-lite"/>
    </source>
</evidence>
<feature type="region of interest" description="Disordered" evidence="1">
    <location>
        <begin position="181"/>
        <end position="240"/>
    </location>
</feature>
<dbReference type="AlphaFoldDB" id="A0AAD7J3C6"/>
<keyword evidence="3" id="KW-1185">Reference proteome</keyword>
<evidence type="ECO:0000313" key="2">
    <source>
        <dbReference type="EMBL" id="KAJ7756091.1"/>
    </source>
</evidence>
<sequence length="389" mass="44908">MGSRSTAMLARGSYSGLIKTTRDAGTVRITNTGFQELSGCTKQAKLHLRPWASAHRRATPLLSQHVPATRKTNFPGPLVVTLLLIFTGWGTISEWRSREDALDPPTRDRMRRELDEEIRGHEKIREAFNRELVEHDMIRVGWEDECQEMREAFGREVAEQQRVRLGWENECQEMREAFGREVAEQQREGDGGARSSPRGVGDERQEIIAMRDQLERDRSKWAQDRADEKREDARRKKEEEDRVRAGFSWDGLKADDRCLRRGARQYTAQIFNVPREYDPVQACAETSVEIHGQRIRSPDHCEDRGCSGVFGHWTIDFSEPTCVTYFDNFKDQGCTSPGSGLRRIESHLENLQANDDWRAMCSTTPADFRRLHFDSPEMCENWVRFLSLA</sequence>
<name>A0AAD7J3C6_9AGAR</name>
<reference evidence="2" key="1">
    <citation type="submission" date="2023-03" db="EMBL/GenBank/DDBJ databases">
        <title>Massive genome expansion in bonnet fungi (Mycena s.s.) driven by repeated elements and novel gene families across ecological guilds.</title>
        <authorList>
            <consortium name="Lawrence Berkeley National Laboratory"/>
            <person name="Harder C.B."/>
            <person name="Miyauchi S."/>
            <person name="Viragh M."/>
            <person name="Kuo A."/>
            <person name="Thoen E."/>
            <person name="Andreopoulos B."/>
            <person name="Lu D."/>
            <person name="Skrede I."/>
            <person name="Drula E."/>
            <person name="Henrissat B."/>
            <person name="Morin E."/>
            <person name="Kohler A."/>
            <person name="Barry K."/>
            <person name="LaButti K."/>
            <person name="Morin E."/>
            <person name="Salamov A."/>
            <person name="Lipzen A."/>
            <person name="Mereny Z."/>
            <person name="Hegedus B."/>
            <person name="Baldrian P."/>
            <person name="Stursova M."/>
            <person name="Weitz H."/>
            <person name="Taylor A."/>
            <person name="Grigoriev I.V."/>
            <person name="Nagy L.G."/>
            <person name="Martin F."/>
            <person name="Kauserud H."/>
        </authorList>
    </citation>
    <scope>NUCLEOTIDE SEQUENCE</scope>
    <source>
        <strain evidence="2">CBHHK188m</strain>
    </source>
</reference>
<comment type="caution">
    <text evidence="2">The sequence shown here is derived from an EMBL/GenBank/DDBJ whole genome shotgun (WGS) entry which is preliminary data.</text>
</comment>
<organism evidence="2 3">
    <name type="scientific">Mycena maculata</name>
    <dbReference type="NCBI Taxonomy" id="230809"/>
    <lineage>
        <taxon>Eukaryota</taxon>
        <taxon>Fungi</taxon>
        <taxon>Dikarya</taxon>
        <taxon>Basidiomycota</taxon>
        <taxon>Agaricomycotina</taxon>
        <taxon>Agaricomycetes</taxon>
        <taxon>Agaricomycetidae</taxon>
        <taxon>Agaricales</taxon>
        <taxon>Marasmiineae</taxon>
        <taxon>Mycenaceae</taxon>
        <taxon>Mycena</taxon>
    </lineage>
</organism>
<gene>
    <name evidence="2" type="ORF">DFH07DRAFT_773284</name>
</gene>
<feature type="compositionally biased region" description="Basic and acidic residues" evidence="1">
    <location>
        <begin position="181"/>
        <end position="191"/>
    </location>
</feature>
<feature type="compositionally biased region" description="Basic and acidic residues" evidence="1">
    <location>
        <begin position="212"/>
        <end position="240"/>
    </location>
</feature>
<proteinExistence type="predicted"/>
<evidence type="ECO:0000313" key="3">
    <source>
        <dbReference type="Proteomes" id="UP001215280"/>
    </source>
</evidence>
<accession>A0AAD7J3C6</accession>
<dbReference type="Proteomes" id="UP001215280">
    <property type="component" value="Unassembled WGS sequence"/>
</dbReference>
<dbReference type="EMBL" id="JARJLG010000062">
    <property type="protein sequence ID" value="KAJ7756091.1"/>
    <property type="molecule type" value="Genomic_DNA"/>
</dbReference>